<name>A0A089ZEZ7_METFO</name>
<dbReference type="EMBL" id="CP006933">
    <property type="protein sequence ID" value="AIS31440.1"/>
    <property type="molecule type" value="Genomic_DNA"/>
</dbReference>
<reference evidence="2 3" key="1">
    <citation type="submission" date="2013-12" db="EMBL/GenBank/DDBJ databases">
        <title>The complete genome sequence of Methanobacterium sp. BRM9.</title>
        <authorList>
            <consortium name="Pastoral Greenhouse Gas Research Consortium"/>
            <person name="Kelly W.J."/>
            <person name="Leahy S.C."/>
            <person name="Perry R."/>
            <person name="Li D."/>
            <person name="Altermann E."/>
            <person name="Lambie S.C."/>
            <person name="Attwood G.T."/>
        </authorList>
    </citation>
    <scope>NUCLEOTIDE SEQUENCE [LARGE SCALE GENOMIC DNA]</scope>
    <source>
        <strain evidence="2 3">BRM9</strain>
    </source>
</reference>
<evidence type="ECO:0000256" key="1">
    <source>
        <dbReference type="SAM" id="Phobius"/>
    </source>
</evidence>
<keyword evidence="1" id="KW-1133">Transmembrane helix</keyword>
<keyword evidence="1" id="KW-0812">Transmembrane</keyword>
<evidence type="ECO:0000313" key="2">
    <source>
        <dbReference type="EMBL" id="AIS31440.1"/>
    </source>
</evidence>
<dbReference type="STRING" id="2162.BRM9_0617"/>
<feature type="transmembrane region" description="Helical" evidence="1">
    <location>
        <begin position="26"/>
        <end position="59"/>
    </location>
</feature>
<protein>
    <recommendedName>
        <fullName evidence="4">DUF3096 domain-containing protein</fullName>
    </recommendedName>
</protein>
<sequence length="63" mass="7229">MESFHNIYIHSITKYKSMKDDTTREIIAIIAIILGVLMLIYPQLVGYLAGLFLIIYGILELIK</sequence>
<evidence type="ECO:0008006" key="4">
    <source>
        <dbReference type="Google" id="ProtNLM"/>
    </source>
</evidence>
<evidence type="ECO:0000313" key="3">
    <source>
        <dbReference type="Proteomes" id="UP000029661"/>
    </source>
</evidence>
<dbReference type="KEGG" id="mfc:BRM9_0617"/>
<dbReference type="Proteomes" id="UP000029661">
    <property type="component" value="Chromosome"/>
</dbReference>
<proteinExistence type="predicted"/>
<accession>A0A089ZEZ7</accession>
<keyword evidence="1" id="KW-0472">Membrane</keyword>
<gene>
    <name evidence="2" type="ORF">BRM9_0617</name>
</gene>
<dbReference type="AlphaFoldDB" id="A0A089ZEZ7"/>
<organism evidence="2 3">
    <name type="scientific">Methanobacterium formicicum</name>
    <dbReference type="NCBI Taxonomy" id="2162"/>
    <lineage>
        <taxon>Archaea</taxon>
        <taxon>Methanobacteriati</taxon>
        <taxon>Methanobacteriota</taxon>
        <taxon>Methanomada group</taxon>
        <taxon>Methanobacteria</taxon>
        <taxon>Methanobacteriales</taxon>
        <taxon>Methanobacteriaceae</taxon>
        <taxon>Methanobacterium</taxon>
    </lineage>
</organism>